<comment type="caution">
    <text evidence="7">The sequence shown here is derived from an EMBL/GenBank/DDBJ whole genome shotgun (WGS) entry which is preliminary data.</text>
</comment>
<dbReference type="InterPro" id="IPR001789">
    <property type="entry name" value="Sig_transdc_resp-reg_receiver"/>
</dbReference>
<evidence type="ECO:0000259" key="6">
    <source>
        <dbReference type="PROSITE" id="PS50110"/>
    </source>
</evidence>
<feature type="domain" description="HTH araC/xylS-type" evidence="5">
    <location>
        <begin position="405"/>
        <end position="504"/>
    </location>
</feature>
<dbReference type="Gene3D" id="1.10.10.60">
    <property type="entry name" value="Homeodomain-like"/>
    <property type="match status" value="2"/>
</dbReference>
<keyword evidence="4" id="KW-0597">Phosphoprotein</keyword>
<reference evidence="8" key="1">
    <citation type="journal article" date="2019" name="Int. J. Syst. Evol. Microbiol.">
        <title>The Global Catalogue of Microorganisms (GCM) 10K type strain sequencing project: providing services to taxonomists for standard genome sequencing and annotation.</title>
        <authorList>
            <consortium name="The Broad Institute Genomics Platform"/>
            <consortium name="The Broad Institute Genome Sequencing Center for Infectious Disease"/>
            <person name="Wu L."/>
            <person name="Ma J."/>
        </authorList>
    </citation>
    <scope>NUCLEOTIDE SEQUENCE [LARGE SCALE GENOMIC DNA]</scope>
    <source>
        <strain evidence="8">KCTC 12907</strain>
    </source>
</reference>
<evidence type="ECO:0000313" key="8">
    <source>
        <dbReference type="Proteomes" id="UP001596378"/>
    </source>
</evidence>
<dbReference type="PROSITE" id="PS01124">
    <property type="entry name" value="HTH_ARAC_FAMILY_2"/>
    <property type="match status" value="1"/>
</dbReference>
<protein>
    <submittedName>
        <fullName evidence="7">Response regulator</fullName>
    </submittedName>
</protein>
<dbReference type="PANTHER" id="PTHR43280:SF2">
    <property type="entry name" value="HTH-TYPE TRANSCRIPTIONAL REGULATOR EXSA"/>
    <property type="match status" value="1"/>
</dbReference>
<dbReference type="Pfam" id="PF12833">
    <property type="entry name" value="HTH_18"/>
    <property type="match status" value="1"/>
</dbReference>
<dbReference type="SUPFAM" id="SSF52172">
    <property type="entry name" value="CheY-like"/>
    <property type="match status" value="1"/>
</dbReference>
<dbReference type="SUPFAM" id="SSF46689">
    <property type="entry name" value="Homeodomain-like"/>
    <property type="match status" value="2"/>
</dbReference>
<evidence type="ECO:0000256" key="2">
    <source>
        <dbReference type="ARBA" id="ARBA00023125"/>
    </source>
</evidence>
<dbReference type="PRINTS" id="PR00032">
    <property type="entry name" value="HTHARAC"/>
</dbReference>
<sequence length="504" mass="56947">MTLNILIVEDEPPIARSLKALIEQLPGMRVAACAEHGAEALDRLEREEIDVVFTDVSMPVMGGIELMSAIYERYPDIVTVVVSGYQDFEYVRSALQYHAFDYMLKPVFKPDLHRLLEKIAELSARRKSEAQTRQLAALLNRTTPGDELVRDALPDLPWYALAVVCAGTMPQSYSDGAIPGKSYWEQVDWGELSSSVGGNCRFWMMDGRTAAEKIVIAAFAEPRDIAEFERIYAKLPENLFVTMLVGPETRKREELADFHDALRQLLYRTVSVGQSRMIFVERSKLEARASRERGLELESAEAEALALHLRRDETEAAAGAIAGLFERCAEREVSQAELESVLQQLLHRIVKFSSGQEVHSTLPEIELGEAIAKAVSYPSLTKDVLRVYAAAAVRDQAQDTPPIVLDVERFLREHYAESITGEELSRRFGFVPSYITKLFRAHRGVSPLQYLTRVRLDKAKEIIRGEPRLMLKEIAQMVGYSDPLYFSRVFRKEVGVWPSEYKQG</sequence>
<feature type="domain" description="Response regulatory" evidence="6">
    <location>
        <begin position="4"/>
        <end position="120"/>
    </location>
</feature>
<dbReference type="Gene3D" id="3.40.50.2300">
    <property type="match status" value="1"/>
</dbReference>
<feature type="modified residue" description="4-aspartylphosphate" evidence="4">
    <location>
        <position position="55"/>
    </location>
</feature>
<evidence type="ECO:0000256" key="3">
    <source>
        <dbReference type="ARBA" id="ARBA00023163"/>
    </source>
</evidence>
<dbReference type="InterPro" id="IPR011006">
    <property type="entry name" value="CheY-like_superfamily"/>
</dbReference>
<dbReference type="PROSITE" id="PS50110">
    <property type="entry name" value="RESPONSE_REGULATORY"/>
    <property type="match status" value="1"/>
</dbReference>
<dbReference type="Pfam" id="PF00072">
    <property type="entry name" value="Response_reg"/>
    <property type="match status" value="1"/>
</dbReference>
<organism evidence="7 8">
    <name type="scientific">Cohnella cellulosilytica</name>
    <dbReference type="NCBI Taxonomy" id="986710"/>
    <lineage>
        <taxon>Bacteria</taxon>
        <taxon>Bacillati</taxon>
        <taxon>Bacillota</taxon>
        <taxon>Bacilli</taxon>
        <taxon>Bacillales</taxon>
        <taxon>Paenibacillaceae</taxon>
        <taxon>Cohnella</taxon>
    </lineage>
</organism>
<evidence type="ECO:0000256" key="1">
    <source>
        <dbReference type="ARBA" id="ARBA00023015"/>
    </source>
</evidence>
<dbReference type="CDD" id="cd17536">
    <property type="entry name" value="REC_YesN-like"/>
    <property type="match status" value="1"/>
</dbReference>
<dbReference type="InterPro" id="IPR020449">
    <property type="entry name" value="Tscrpt_reg_AraC-type_HTH"/>
</dbReference>
<dbReference type="PANTHER" id="PTHR43280">
    <property type="entry name" value="ARAC-FAMILY TRANSCRIPTIONAL REGULATOR"/>
    <property type="match status" value="1"/>
</dbReference>
<dbReference type="InterPro" id="IPR018060">
    <property type="entry name" value="HTH_AraC"/>
</dbReference>
<dbReference type="SMART" id="SM00448">
    <property type="entry name" value="REC"/>
    <property type="match status" value="1"/>
</dbReference>
<keyword evidence="2" id="KW-0238">DNA-binding</keyword>
<gene>
    <name evidence="7" type="ORF">ACFQMJ_06280</name>
</gene>
<dbReference type="EMBL" id="JBHTAI010000003">
    <property type="protein sequence ID" value="MFC7148141.1"/>
    <property type="molecule type" value="Genomic_DNA"/>
</dbReference>
<dbReference type="SMART" id="SM00342">
    <property type="entry name" value="HTH_ARAC"/>
    <property type="match status" value="1"/>
</dbReference>
<name>A0ABW2F6Y5_9BACL</name>
<evidence type="ECO:0000256" key="4">
    <source>
        <dbReference type="PROSITE-ProRule" id="PRU00169"/>
    </source>
</evidence>
<keyword evidence="8" id="KW-1185">Reference proteome</keyword>
<keyword evidence="3" id="KW-0804">Transcription</keyword>
<keyword evidence="1" id="KW-0805">Transcription regulation</keyword>
<dbReference type="Proteomes" id="UP001596378">
    <property type="component" value="Unassembled WGS sequence"/>
</dbReference>
<evidence type="ECO:0000313" key="7">
    <source>
        <dbReference type="EMBL" id="MFC7148141.1"/>
    </source>
</evidence>
<proteinExistence type="predicted"/>
<evidence type="ECO:0000259" key="5">
    <source>
        <dbReference type="PROSITE" id="PS01124"/>
    </source>
</evidence>
<accession>A0ABW2F6Y5</accession>
<dbReference type="InterPro" id="IPR009057">
    <property type="entry name" value="Homeodomain-like_sf"/>
</dbReference>
<dbReference type="RefSeq" id="WP_378047521.1">
    <property type="nucleotide sequence ID" value="NZ_JBHMDN010000013.1"/>
</dbReference>